<dbReference type="PROSITE" id="PS50929">
    <property type="entry name" value="ABC_TM1F"/>
    <property type="match status" value="1"/>
</dbReference>
<evidence type="ECO:0000256" key="5">
    <source>
        <dbReference type="ARBA" id="ARBA00022989"/>
    </source>
</evidence>
<evidence type="ECO:0000259" key="9">
    <source>
        <dbReference type="PROSITE" id="PS50929"/>
    </source>
</evidence>
<dbReference type="RefSeq" id="WP_109323752.1">
    <property type="nucleotide sequence ID" value="NZ_CP029352.1"/>
</dbReference>
<comment type="subcellular location">
    <subcellularLocation>
        <location evidence="1">Cell membrane</location>
        <topology evidence="1">Multi-pass membrane protein</topology>
    </subcellularLocation>
</comment>
<dbReference type="Pfam" id="PF00005">
    <property type="entry name" value="ABC_tran"/>
    <property type="match status" value="1"/>
</dbReference>
<dbReference type="EMBL" id="CP029352">
    <property type="protein sequence ID" value="AWK84964.1"/>
    <property type="molecule type" value="Genomic_DNA"/>
</dbReference>
<feature type="transmembrane region" description="Helical" evidence="7">
    <location>
        <begin position="235"/>
        <end position="263"/>
    </location>
</feature>
<evidence type="ECO:0000256" key="6">
    <source>
        <dbReference type="ARBA" id="ARBA00023136"/>
    </source>
</evidence>
<feature type="transmembrane region" description="Helical" evidence="7">
    <location>
        <begin position="20"/>
        <end position="42"/>
    </location>
</feature>
<dbReference type="GO" id="GO:0042883">
    <property type="term" value="P:cysteine transport"/>
    <property type="evidence" value="ECO:0007669"/>
    <property type="project" value="InterPro"/>
</dbReference>
<evidence type="ECO:0000313" key="10">
    <source>
        <dbReference type="EMBL" id="AWK84964.1"/>
    </source>
</evidence>
<dbReference type="InterPro" id="IPR011527">
    <property type="entry name" value="ABC1_TM_dom"/>
</dbReference>
<feature type="transmembrane region" description="Helical" evidence="7">
    <location>
        <begin position="62"/>
        <end position="88"/>
    </location>
</feature>
<keyword evidence="11" id="KW-1185">Reference proteome</keyword>
<name>A0A2S2CKE4_9PROT</name>
<feature type="transmembrane region" description="Helical" evidence="7">
    <location>
        <begin position="154"/>
        <end position="173"/>
    </location>
</feature>
<organism evidence="10 11">
    <name type="scientific">Azospirillum thermophilum</name>
    <dbReference type="NCBI Taxonomy" id="2202148"/>
    <lineage>
        <taxon>Bacteria</taxon>
        <taxon>Pseudomonadati</taxon>
        <taxon>Pseudomonadota</taxon>
        <taxon>Alphaproteobacteria</taxon>
        <taxon>Rhodospirillales</taxon>
        <taxon>Azospirillaceae</taxon>
        <taxon>Azospirillum</taxon>
    </lineage>
</organism>
<keyword evidence="5 7" id="KW-1133">Transmembrane helix</keyword>
<dbReference type="InterPro" id="IPR036640">
    <property type="entry name" value="ABC1_TM_sf"/>
</dbReference>
<dbReference type="SUPFAM" id="SSF52540">
    <property type="entry name" value="P-loop containing nucleoside triphosphate hydrolases"/>
    <property type="match status" value="1"/>
</dbReference>
<dbReference type="KEGG" id="azz:DEW08_01105"/>
<dbReference type="SUPFAM" id="SSF90123">
    <property type="entry name" value="ABC transporter transmembrane region"/>
    <property type="match status" value="1"/>
</dbReference>
<dbReference type="PANTHER" id="PTHR24221:SF590">
    <property type="entry name" value="COMPONENT LINKED WITH THE ASSEMBLY OF CYTOCHROME' TRANSPORT TRANSMEMBRANE ATP-BINDING PROTEIN ABC TRANSPORTER CYDD-RELATED"/>
    <property type="match status" value="1"/>
</dbReference>
<dbReference type="CDD" id="cd18584">
    <property type="entry name" value="ABC_6TM_AarD_CydD"/>
    <property type="match status" value="1"/>
</dbReference>
<dbReference type="Pfam" id="PF00664">
    <property type="entry name" value="ABC_membrane"/>
    <property type="match status" value="1"/>
</dbReference>
<protein>
    <submittedName>
        <fullName evidence="10">Thiol reductant ABC exporter subunit CydD</fullName>
    </submittedName>
</protein>
<dbReference type="InterPro" id="IPR014216">
    <property type="entry name" value="ABC_transptr_CydD"/>
</dbReference>
<dbReference type="OrthoDB" id="5288404at2"/>
<feature type="domain" description="ABC transmembrane type-1" evidence="9">
    <location>
        <begin position="22"/>
        <end position="298"/>
    </location>
</feature>
<dbReference type="Gene3D" id="1.20.1560.10">
    <property type="entry name" value="ABC transporter type 1, transmembrane domain"/>
    <property type="match status" value="1"/>
</dbReference>
<reference evidence="11" key="1">
    <citation type="submission" date="2018-05" db="EMBL/GenBank/DDBJ databases">
        <title>Azospirillum thermophila sp. nov., a novel isolated from hot spring.</title>
        <authorList>
            <person name="Zhao Z."/>
        </authorList>
    </citation>
    <scope>NUCLEOTIDE SEQUENCE [LARGE SCALE GENOMIC DNA]</scope>
    <source>
        <strain evidence="11">CFH 70021</strain>
    </source>
</reference>
<keyword evidence="2 7" id="KW-0812">Transmembrane</keyword>
<evidence type="ECO:0000256" key="1">
    <source>
        <dbReference type="ARBA" id="ARBA00004651"/>
    </source>
</evidence>
<feature type="transmembrane region" description="Helical" evidence="7">
    <location>
        <begin position="130"/>
        <end position="148"/>
    </location>
</feature>
<dbReference type="NCBIfam" id="TIGR02857">
    <property type="entry name" value="CydD"/>
    <property type="match status" value="1"/>
</dbReference>
<gene>
    <name evidence="10" type="primary">cydD</name>
    <name evidence="10" type="ORF">DEW08_01105</name>
</gene>
<keyword evidence="6 7" id="KW-0472">Membrane</keyword>
<evidence type="ECO:0000259" key="8">
    <source>
        <dbReference type="PROSITE" id="PS50893"/>
    </source>
</evidence>
<proteinExistence type="predicted"/>
<dbReference type="GO" id="GO:0005886">
    <property type="term" value="C:plasma membrane"/>
    <property type="evidence" value="ECO:0007669"/>
    <property type="project" value="UniProtKB-SubCell"/>
</dbReference>
<dbReference type="GO" id="GO:0005524">
    <property type="term" value="F:ATP binding"/>
    <property type="evidence" value="ECO:0007669"/>
    <property type="project" value="UniProtKB-KW"/>
</dbReference>
<keyword evidence="3" id="KW-0547">Nucleotide-binding</keyword>
<dbReference type="AlphaFoldDB" id="A0A2S2CKE4"/>
<dbReference type="Gene3D" id="3.40.50.300">
    <property type="entry name" value="P-loop containing nucleotide triphosphate hydrolases"/>
    <property type="match status" value="1"/>
</dbReference>
<dbReference type="Proteomes" id="UP000245629">
    <property type="component" value="Chromosome 1"/>
</dbReference>
<dbReference type="GO" id="GO:0140359">
    <property type="term" value="F:ABC-type transporter activity"/>
    <property type="evidence" value="ECO:0007669"/>
    <property type="project" value="InterPro"/>
</dbReference>
<evidence type="ECO:0000256" key="2">
    <source>
        <dbReference type="ARBA" id="ARBA00022692"/>
    </source>
</evidence>
<evidence type="ECO:0000313" key="11">
    <source>
        <dbReference type="Proteomes" id="UP000245629"/>
    </source>
</evidence>
<dbReference type="InterPro" id="IPR017871">
    <property type="entry name" value="ABC_transporter-like_CS"/>
</dbReference>
<dbReference type="InterPro" id="IPR027417">
    <property type="entry name" value="P-loop_NTPase"/>
</dbReference>
<dbReference type="InterPro" id="IPR003439">
    <property type="entry name" value="ABC_transporter-like_ATP-bd"/>
</dbReference>
<dbReference type="PANTHER" id="PTHR24221">
    <property type="entry name" value="ATP-BINDING CASSETTE SUB-FAMILY B"/>
    <property type="match status" value="1"/>
</dbReference>
<evidence type="ECO:0000256" key="4">
    <source>
        <dbReference type="ARBA" id="ARBA00022840"/>
    </source>
</evidence>
<dbReference type="InterPro" id="IPR003593">
    <property type="entry name" value="AAA+_ATPase"/>
</dbReference>
<dbReference type="InterPro" id="IPR039421">
    <property type="entry name" value="Type_1_exporter"/>
</dbReference>
<evidence type="ECO:0000256" key="3">
    <source>
        <dbReference type="ARBA" id="ARBA00022741"/>
    </source>
</evidence>
<dbReference type="GO" id="GO:0016887">
    <property type="term" value="F:ATP hydrolysis activity"/>
    <property type="evidence" value="ECO:0007669"/>
    <property type="project" value="InterPro"/>
</dbReference>
<dbReference type="PROSITE" id="PS50893">
    <property type="entry name" value="ABC_TRANSPORTER_2"/>
    <property type="match status" value="1"/>
</dbReference>
<evidence type="ECO:0000256" key="7">
    <source>
        <dbReference type="SAM" id="Phobius"/>
    </source>
</evidence>
<sequence>MARGTPRPLSDLLPGQRRRLTLAVAAHGLAGVLLILQAWLIAGILNDVVFGTQPVPLSRLLAVLPVLLARAGLLWLATVAAADAAIAIKGQVRQMLRSAVARGPGGADAGSFASLMVEGVEALDPFVSRYLPAMAQAVFLPLAILAAVLPLDWLSALILALTAPMIPVFMILIGRGAERLNLEQWATLARLSAYLLDAVQALPTLRLFGAVPREAAQVAGSAELYRQRTMRVLRVAFLSALVLEFLATVSIAMVALFIGFALLWGEMPYQRGLFILLLAPEFYLPLRSLGAHYHARMEALGAAAQMAPLLDAPAAALRPAAPAVAAGAPRVEVRDLRFGHLADRPPVLDGLSFVLEPGSLTALVGASGAGKSTVMGLLRGHHRPWSGEVRIGGLAPDALPTPPAWIPQQPHLFAGTVADNIRLGVPDAGEEEVRAAARRAHADGFIERLPEGYRTMLGERGAGLSGGEIRRVALARAFLMGSPLVLLDEPSASLDHESEEALVAALDELRRDRTVLVVAHRLTTVRAADRILVLSGGRIPQEGSFAVLSGTDGPFARLAGPRSPLLGALTAAGRA</sequence>
<feature type="domain" description="ABC transporter" evidence="8">
    <location>
        <begin position="331"/>
        <end position="561"/>
    </location>
</feature>
<accession>A0A2S2CKE4</accession>
<dbReference type="PROSITE" id="PS00211">
    <property type="entry name" value="ABC_TRANSPORTER_1"/>
    <property type="match status" value="1"/>
</dbReference>
<keyword evidence="4" id="KW-0067">ATP-binding</keyword>
<dbReference type="SMART" id="SM00382">
    <property type="entry name" value="AAA"/>
    <property type="match status" value="1"/>
</dbReference>